<sequence length="37" mass="4089">MVAPPAGAWIETEMVSGARFTTSSRLPQARGLKHYRD</sequence>
<evidence type="ECO:0000313" key="2">
    <source>
        <dbReference type="Proteomes" id="UP000660708"/>
    </source>
</evidence>
<name>A0A8I0N1B9_9GAMM</name>
<comment type="caution">
    <text evidence="1">The sequence shown here is derived from an EMBL/GenBank/DDBJ whole genome shotgun (WGS) entry which is preliminary data.</text>
</comment>
<protein>
    <submittedName>
        <fullName evidence="1">Uncharacterized protein</fullName>
    </submittedName>
</protein>
<organism evidence="1 2">
    <name type="scientific">Pseudoalteromonas peptidolytica F12-50-A1</name>
    <dbReference type="NCBI Taxonomy" id="1315280"/>
    <lineage>
        <taxon>Bacteria</taxon>
        <taxon>Pseudomonadati</taxon>
        <taxon>Pseudomonadota</taxon>
        <taxon>Gammaproteobacteria</taxon>
        <taxon>Alteromonadales</taxon>
        <taxon>Pseudoalteromonadaceae</taxon>
        <taxon>Pseudoalteromonas</taxon>
    </lineage>
</organism>
<proteinExistence type="predicted"/>
<keyword evidence="2" id="KW-1185">Reference proteome</keyword>
<dbReference type="EMBL" id="AQHF01000034">
    <property type="protein sequence ID" value="MBE0349016.1"/>
    <property type="molecule type" value="Genomic_DNA"/>
</dbReference>
<evidence type="ECO:0000313" key="1">
    <source>
        <dbReference type="EMBL" id="MBE0349016.1"/>
    </source>
</evidence>
<dbReference type="Proteomes" id="UP000660708">
    <property type="component" value="Unassembled WGS sequence"/>
</dbReference>
<reference evidence="1 2" key="1">
    <citation type="submission" date="2015-06" db="EMBL/GenBank/DDBJ databases">
        <title>Genome sequence of Pseudoalteromonas peptidolytica.</title>
        <authorList>
            <person name="Xie B.-B."/>
            <person name="Rong J.-C."/>
            <person name="Qin Q.-L."/>
            <person name="Zhang Y.-Z."/>
        </authorList>
    </citation>
    <scope>NUCLEOTIDE SEQUENCE [LARGE SCALE GENOMIC DNA]</scope>
    <source>
        <strain evidence="1 2">F12-50-A1</strain>
    </source>
</reference>
<accession>A0A8I0N1B9</accession>
<gene>
    <name evidence="1" type="ORF">PPEP_b0900</name>
</gene>
<dbReference type="AlphaFoldDB" id="A0A8I0N1B9"/>